<evidence type="ECO:0000313" key="4">
    <source>
        <dbReference type="Proteomes" id="UP000002668"/>
    </source>
</evidence>
<organism evidence="4">
    <name type="scientific">Leptosphaeria maculans (strain JN3 / isolate v23.1.3 / race Av1-4-5-6-7-8)</name>
    <name type="common">Blackleg fungus</name>
    <name type="synonym">Phoma lingam</name>
    <dbReference type="NCBI Taxonomy" id="985895"/>
    <lineage>
        <taxon>Eukaryota</taxon>
        <taxon>Fungi</taxon>
        <taxon>Dikarya</taxon>
        <taxon>Ascomycota</taxon>
        <taxon>Pezizomycotina</taxon>
        <taxon>Dothideomycetes</taxon>
        <taxon>Pleosporomycetidae</taxon>
        <taxon>Pleosporales</taxon>
        <taxon>Pleosporineae</taxon>
        <taxon>Leptosphaeriaceae</taxon>
        <taxon>Plenodomus</taxon>
        <taxon>Plenodomus lingam/Leptosphaeria maculans species complex</taxon>
    </lineage>
</organism>
<keyword evidence="2" id="KW-0472">Membrane</keyword>
<keyword evidence="2" id="KW-1133">Transmembrane helix</keyword>
<keyword evidence="4" id="KW-1185">Reference proteome</keyword>
<protein>
    <submittedName>
        <fullName evidence="3">Predicted protein</fullName>
    </submittedName>
</protein>
<reference evidence="4" key="1">
    <citation type="journal article" date="2011" name="Nat. Commun.">
        <title>Effector diversification within compartments of the Leptosphaeria maculans genome affected by Repeat-Induced Point mutations.</title>
        <authorList>
            <person name="Rouxel T."/>
            <person name="Grandaubert J."/>
            <person name="Hane J.K."/>
            <person name="Hoede C."/>
            <person name="van de Wouw A.P."/>
            <person name="Couloux A."/>
            <person name="Dominguez V."/>
            <person name="Anthouard V."/>
            <person name="Bally P."/>
            <person name="Bourras S."/>
            <person name="Cozijnsen A.J."/>
            <person name="Ciuffetti L.M."/>
            <person name="Degrave A."/>
            <person name="Dilmaghani A."/>
            <person name="Duret L."/>
            <person name="Fudal I."/>
            <person name="Goodwin S.B."/>
            <person name="Gout L."/>
            <person name="Glaser N."/>
            <person name="Linglin J."/>
            <person name="Kema G.H.J."/>
            <person name="Lapalu N."/>
            <person name="Lawrence C.B."/>
            <person name="May K."/>
            <person name="Meyer M."/>
            <person name="Ollivier B."/>
            <person name="Poulain J."/>
            <person name="Schoch C.L."/>
            <person name="Simon A."/>
            <person name="Spatafora J.W."/>
            <person name="Stachowiak A."/>
            <person name="Turgeon B.G."/>
            <person name="Tyler B.M."/>
            <person name="Vincent D."/>
            <person name="Weissenbach J."/>
            <person name="Amselem J."/>
            <person name="Quesneville H."/>
            <person name="Oliver R.P."/>
            <person name="Wincker P."/>
            <person name="Balesdent M.-H."/>
            <person name="Howlett B.J."/>
        </authorList>
    </citation>
    <scope>NUCLEOTIDE SEQUENCE [LARGE SCALE GENOMIC DNA]</scope>
    <source>
        <strain evidence="4">JN3 / isolate v23.1.3 / race Av1-4-5-6-7-8</strain>
    </source>
</reference>
<dbReference type="EMBL" id="FP929094">
    <property type="protein sequence ID" value="CBX92843.1"/>
    <property type="molecule type" value="Genomic_DNA"/>
</dbReference>
<accession>E4ZMH4</accession>
<feature type="region of interest" description="Disordered" evidence="1">
    <location>
        <begin position="1"/>
        <end position="35"/>
    </location>
</feature>
<evidence type="ECO:0000256" key="2">
    <source>
        <dbReference type="SAM" id="Phobius"/>
    </source>
</evidence>
<feature type="compositionally biased region" description="Pro residues" evidence="1">
    <location>
        <begin position="1"/>
        <end position="10"/>
    </location>
</feature>
<dbReference type="AlphaFoldDB" id="E4ZMH4"/>
<evidence type="ECO:0000256" key="1">
    <source>
        <dbReference type="SAM" id="MobiDB-lite"/>
    </source>
</evidence>
<dbReference type="Proteomes" id="UP000002668">
    <property type="component" value="Genome"/>
</dbReference>
<evidence type="ECO:0000313" key="3">
    <source>
        <dbReference type="EMBL" id="CBX92843.1"/>
    </source>
</evidence>
<sequence length="69" mass="7871">MPNQTQPPEPSKQSSSKPKKKDSNPNKIKKTKRFSQNPTLAFPVAVVVSWTPIARRAFFSDIYKALKRK</sequence>
<dbReference type="VEuPathDB" id="FungiDB:LEMA_uP055490.1"/>
<dbReference type="InParanoid" id="E4ZMH4"/>
<feature type="transmembrane region" description="Helical" evidence="2">
    <location>
        <begin position="40"/>
        <end position="59"/>
    </location>
</feature>
<name>E4ZMH4_LEPMJ</name>
<dbReference type="HOGENOM" id="CLU_2776380_0_0_1"/>
<keyword evidence="2" id="KW-0812">Transmembrane</keyword>
<proteinExistence type="predicted"/>
<gene>
    <name evidence="3" type="ORF">LEMA_uP055490.1</name>
</gene>